<dbReference type="AlphaFoldDB" id="A0A2G5ULN1"/>
<keyword evidence="3" id="KW-0347">Helicase</keyword>
<evidence type="ECO:0000313" key="5">
    <source>
        <dbReference type="EMBL" id="PIC40438.1"/>
    </source>
</evidence>
<organism evidence="5 6">
    <name type="scientific">Caenorhabditis nigoni</name>
    <dbReference type="NCBI Taxonomy" id="1611254"/>
    <lineage>
        <taxon>Eukaryota</taxon>
        <taxon>Metazoa</taxon>
        <taxon>Ecdysozoa</taxon>
        <taxon>Nematoda</taxon>
        <taxon>Chromadorea</taxon>
        <taxon>Rhabditida</taxon>
        <taxon>Rhabditina</taxon>
        <taxon>Rhabditomorpha</taxon>
        <taxon>Rhabditoidea</taxon>
        <taxon>Rhabditidae</taxon>
        <taxon>Peloderinae</taxon>
        <taxon>Caenorhabditis</taxon>
    </lineage>
</organism>
<proteinExistence type="predicted"/>
<evidence type="ECO:0000256" key="2">
    <source>
        <dbReference type="ARBA" id="ARBA00022801"/>
    </source>
</evidence>
<dbReference type="Gene3D" id="3.40.50.300">
    <property type="entry name" value="P-loop containing nucleotide triphosphate hydrolases"/>
    <property type="match status" value="2"/>
</dbReference>
<keyword evidence="1" id="KW-0547">Nucleotide-binding</keyword>
<dbReference type="InterPro" id="IPR050534">
    <property type="entry name" value="Coronavir_polyprotein_1ab"/>
</dbReference>
<dbReference type="Proteomes" id="UP000230233">
    <property type="component" value="Chromosome III"/>
</dbReference>
<dbReference type="STRING" id="1611254.A0A2G5ULN1"/>
<dbReference type="GO" id="GO:0005524">
    <property type="term" value="F:ATP binding"/>
    <property type="evidence" value="ECO:0007669"/>
    <property type="project" value="UniProtKB-KW"/>
</dbReference>
<accession>A0A2G5ULN1</accession>
<reference evidence="6" key="1">
    <citation type="submission" date="2017-10" db="EMBL/GenBank/DDBJ databases">
        <title>Rapid genome shrinkage in a self-fertile nematode reveals novel sperm competition proteins.</title>
        <authorList>
            <person name="Yin D."/>
            <person name="Schwarz E.M."/>
            <person name="Thomas C.G."/>
            <person name="Felde R.L."/>
            <person name="Korf I.F."/>
            <person name="Cutter A.D."/>
            <person name="Schartner C.M."/>
            <person name="Ralston E.J."/>
            <person name="Meyer B.J."/>
            <person name="Haag E.S."/>
        </authorList>
    </citation>
    <scope>NUCLEOTIDE SEQUENCE [LARGE SCALE GENOMIC DNA]</scope>
    <source>
        <strain evidence="6">JU1422</strain>
    </source>
</reference>
<keyword evidence="4" id="KW-0067">ATP-binding</keyword>
<keyword evidence="2" id="KW-0378">Hydrolase</keyword>
<dbReference type="GO" id="GO:0043139">
    <property type="term" value="F:5'-3' DNA helicase activity"/>
    <property type="evidence" value="ECO:0007669"/>
    <property type="project" value="TreeGrafter"/>
</dbReference>
<sequence length="821" mass="92110">MLHDPEPSYDVPIKQGINGSSSVPNLSPAHQIASTTTLQDIHAFQSISESWAAIEFTPTSIIRGDYKYDLKGIIQKPAEPFGLYIIKDNDGKNMTAVPYHQEILSNGREDLSQARLSFFSVDLLNPGPIHPQNFYPGDAICVMSMYVFEEKWMIKDFYLVQRSLTHNCLLTQQSRLGSKVFCIVDGFNVLLAARKWMFQDAGITSKVSFAVGTVFQPELEVAECGFLPSIVQIHTMEEDPDALRLSRLILSGVLAMENKNRDLTSYSTKIDAILLTPTGRGIKFNLQKPKGRDLLCLWKRGANFILRPTHSSSGLELAMEVLESSGTSEVIWVSACPLDPNHQKLLPELLDSEVQVFQRLEDTKPILEAFPTDFPKEGSTEKFLEALLGSQTTHWRCPPQFNYFFALVNSSYPVVALNAGPGCGKTTILVSAANQARDGFHVAVAQSSLCVVTMVREHLKFPGCARAVRIVDRKEEAYPTEIDLPTLWPKVFKEYLETVDYEGQDEITRNVLIYLELKSHDPTISLSDIFFHIYKPKIFYGTIDAISQSLYNGTLNPIKDQILSIQFDEANTLSLHEFLQIGPRCPNARFGFVGDALQLSPWKVDNLPKALCFQKDSEFFKKVISRFPCFQQMESRRLAPDVLNCCSALFYKNRLAGSFQNGAHELSTSLGIRSGFGIQVIDFSILSSYKTIYPLKEAYLAIDLANLIPQNASIGILCFSKKQANLISMMPELKSFVGTIESAQGISFDVTIILTTGFLEDEKYNEKYERRLNTALSRSNKLCILVTDVGKARSISIWNKLLQKIPKGAIHNLHKLKKSWI</sequence>
<dbReference type="SUPFAM" id="SSF52540">
    <property type="entry name" value="P-loop containing nucleoside triphosphate hydrolases"/>
    <property type="match status" value="1"/>
</dbReference>
<protein>
    <submittedName>
        <fullName evidence="5">Uncharacterized protein</fullName>
    </submittedName>
</protein>
<evidence type="ECO:0000256" key="3">
    <source>
        <dbReference type="ARBA" id="ARBA00022806"/>
    </source>
</evidence>
<evidence type="ECO:0000256" key="1">
    <source>
        <dbReference type="ARBA" id="ARBA00022741"/>
    </source>
</evidence>
<comment type="caution">
    <text evidence="5">The sequence shown here is derived from an EMBL/GenBank/DDBJ whole genome shotgun (WGS) entry which is preliminary data.</text>
</comment>
<gene>
    <name evidence="5" type="primary">Cnig_chr_III.g11779</name>
    <name evidence="5" type="ORF">B9Z55_011779</name>
</gene>
<dbReference type="InterPro" id="IPR027417">
    <property type="entry name" value="P-loop_NTPase"/>
</dbReference>
<dbReference type="PANTHER" id="PTHR43788">
    <property type="entry name" value="DNA2/NAM7 HELICASE FAMILY MEMBER"/>
    <property type="match status" value="1"/>
</dbReference>
<name>A0A2G5ULN1_9PELO</name>
<dbReference type="GO" id="GO:0016787">
    <property type="term" value="F:hydrolase activity"/>
    <property type="evidence" value="ECO:0007669"/>
    <property type="project" value="UniProtKB-KW"/>
</dbReference>
<evidence type="ECO:0000313" key="6">
    <source>
        <dbReference type="Proteomes" id="UP000230233"/>
    </source>
</evidence>
<dbReference type="PANTHER" id="PTHR43788:SF16">
    <property type="entry name" value="HELICASE WITH ZINC FINGER 2"/>
    <property type="match status" value="1"/>
</dbReference>
<keyword evidence="6" id="KW-1185">Reference proteome</keyword>
<evidence type="ECO:0000256" key="4">
    <source>
        <dbReference type="ARBA" id="ARBA00022840"/>
    </source>
</evidence>
<dbReference type="EMBL" id="PDUG01000003">
    <property type="protein sequence ID" value="PIC40438.1"/>
    <property type="molecule type" value="Genomic_DNA"/>
</dbReference>